<protein>
    <recommendedName>
        <fullName evidence="2">NTP pyrophosphohydrolase MazG putative catalytic core domain-containing protein</fullName>
    </recommendedName>
</protein>
<name>A0A0F9RUA6_9ZZZZ</name>
<gene>
    <name evidence="1" type="ORF">LCGC14_0601740</name>
</gene>
<organism evidence="1">
    <name type="scientific">marine sediment metagenome</name>
    <dbReference type="NCBI Taxonomy" id="412755"/>
    <lineage>
        <taxon>unclassified sequences</taxon>
        <taxon>metagenomes</taxon>
        <taxon>ecological metagenomes</taxon>
    </lineage>
</organism>
<reference evidence="1" key="1">
    <citation type="journal article" date="2015" name="Nature">
        <title>Complex archaea that bridge the gap between prokaryotes and eukaryotes.</title>
        <authorList>
            <person name="Spang A."/>
            <person name="Saw J.H."/>
            <person name="Jorgensen S.L."/>
            <person name="Zaremba-Niedzwiedzka K."/>
            <person name="Martijn J."/>
            <person name="Lind A.E."/>
            <person name="van Eijk R."/>
            <person name="Schleper C."/>
            <person name="Guy L."/>
            <person name="Ettema T.J."/>
        </authorList>
    </citation>
    <scope>NUCLEOTIDE SEQUENCE</scope>
</reference>
<evidence type="ECO:0008006" key="2">
    <source>
        <dbReference type="Google" id="ProtNLM"/>
    </source>
</evidence>
<accession>A0A0F9RUA6</accession>
<proteinExistence type="predicted"/>
<evidence type="ECO:0000313" key="1">
    <source>
        <dbReference type="EMBL" id="KKN53477.1"/>
    </source>
</evidence>
<dbReference type="AlphaFoldDB" id="A0A0F9RUA6"/>
<sequence>MKTVNIVLNELESARQKHPQFETAHHGYAVIKEEVDEMWDAIKADDMPQAIKESYQVAAMAIRFIEDLSHKLAKVKK</sequence>
<dbReference type="EMBL" id="LAZR01000969">
    <property type="protein sequence ID" value="KKN53477.1"/>
    <property type="molecule type" value="Genomic_DNA"/>
</dbReference>
<comment type="caution">
    <text evidence="1">The sequence shown here is derived from an EMBL/GenBank/DDBJ whole genome shotgun (WGS) entry which is preliminary data.</text>
</comment>